<dbReference type="EMBL" id="HG996476">
    <property type="protein sequence ID" value="CAG1854046.1"/>
    <property type="molecule type" value="Genomic_DNA"/>
</dbReference>
<reference evidence="2" key="2">
    <citation type="submission" date="2021-05" db="UniProtKB">
        <authorList>
            <consortium name="EnsemblPlants"/>
        </authorList>
    </citation>
    <scope>IDENTIFICATION</scope>
    <source>
        <strain evidence="2">subsp. malaccensis</strain>
    </source>
</reference>
<evidence type="ECO:0000313" key="3">
    <source>
        <dbReference type="Proteomes" id="UP000012960"/>
    </source>
</evidence>
<proteinExistence type="predicted"/>
<reference evidence="1" key="1">
    <citation type="submission" date="2021-03" db="EMBL/GenBank/DDBJ databases">
        <authorList>
            <consortium name="Genoscope - CEA"/>
            <person name="William W."/>
        </authorList>
    </citation>
    <scope>NUCLEOTIDE SEQUENCE</scope>
    <source>
        <strain evidence="1">Doubled-haploid Pahang</strain>
    </source>
</reference>
<gene>
    <name evidence="1" type="ORF">GSMUA_322720.1</name>
</gene>
<sequence>MVIAAGEDENGLVGATAGDLDAALFYLFNSLRFRYALSSANSFCSRFLLDYAYWKELGRYIRFKIDGLDATWFDVPICFLGGKTSLLRRENSLRG</sequence>
<dbReference type="EnsemblPlants" id="Ma10_t19780.1">
    <property type="protein sequence ID" value="Ma10_p19780.1"/>
    <property type="gene ID" value="Ma10_g19780"/>
</dbReference>
<dbReference type="AlphaFoldDB" id="A0A804KY59"/>
<name>A0A804KY59_MUSAM</name>
<evidence type="ECO:0000313" key="2">
    <source>
        <dbReference type="EnsemblPlants" id="Ma10_p19780.1"/>
    </source>
</evidence>
<evidence type="ECO:0000313" key="1">
    <source>
        <dbReference type="EMBL" id="CAG1854046.1"/>
    </source>
</evidence>
<dbReference type="InParanoid" id="A0A804KY59"/>
<keyword evidence="3" id="KW-1185">Reference proteome</keyword>
<protein>
    <submittedName>
        <fullName evidence="1">(wild Malaysian banana) hypothetical protein</fullName>
    </submittedName>
</protein>
<dbReference type="Proteomes" id="UP000012960">
    <property type="component" value="Unplaced"/>
</dbReference>
<dbReference type="Gramene" id="Ma10_t19780.1">
    <property type="protein sequence ID" value="Ma10_p19780.1"/>
    <property type="gene ID" value="Ma10_g19780"/>
</dbReference>
<accession>A0A804KY59</accession>
<organism evidence="2 3">
    <name type="scientific">Musa acuminata subsp. malaccensis</name>
    <name type="common">Wild banana</name>
    <name type="synonym">Musa malaccensis</name>
    <dbReference type="NCBI Taxonomy" id="214687"/>
    <lineage>
        <taxon>Eukaryota</taxon>
        <taxon>Viridiplantae</taxon>
        <taxon>Streptophyta</taxon>
        <taxon>Embryophyta</taxon>
        <taxon>Tracheophyta</taxon>
        <taxon>Spermatophyta</taxon>
        <taxon>Magnoliopsida</taxon>
        <taxon>Liliopsida</taxon>
        <taxon>Zingiberales</taxon>
        <taxon>Musaceae</taxon>
        <taxon>Musa</taxon>
    </lineage>
</organism>